<protein>
    <submittedName>
        <fullName evidence="1">8076_t:CDS:1</fullName>
    </submittedName>
</protein>
<evidence type="ECO:0000313" key="2">
    <source>
        <dbReference type="Proteomes" id="UP000789396"/>
    </source>
</evidence>
<proteinExistence type="predicted"/>
<feature type="non-terminal residue" evidence="1">
    <location>
        <position position="72"/>
    </location>
</feature>
<name>A0A9N9J6F1_9GLOM</name>
<evidence type="ECO:0000313" key="1">
    <source>
        <dbReference type="EMBL" id="CAG8761650.1"/>
    </source>
</evidence>
<accession>A0A9N9J6F1</accession>
<organism evidence="1 2">
    <name type="scientific">Racocetra fulgida</name>
    <dbReference type="NCBI Taxonomy" id="60492"/>
    <lineage>
        <taxon>Eukaryota</taxon>
        <taxon>Fungi</taxon>
        <taxon>Fungi incertae sedis</taxon>
        <taxon>Mucoromycota</taxon>
        <taxon>Glomeromycotina</taxon>
        <taxon>Glomeromycetes</taxon>
        <taxon>Diversisporales</taxon>
        <taxon>Gigasporaceae</taxon>
        <taxon>Racocetra</taxon>
    </lineage>
</organism>
<gene>
    <name evidence="1" type="ORF">RFULGI_LOCUS14355</name>
</gene>
<sequence>MELLARQQQIGETLEQYAINMMALFKRVAIAGNLYPEITKIRMFVKGLHPELASAIRPFMFNSLYEAIDQAR</sequence>
<dbReference type="EMBL" id="CAJVPZ010041428">
    <property type="protein sequence ID" value="CAG8761650.1"/>
    <property type="molecule type" value="Genomic_DNA"/>
</dbReference>
<dbReference type="AlphaFoldDB" id="A0A9N9J6F1"/>
<keyword evidence="2" id="KW-1185">Reference proteome</keyword>
<reference evidence="1" key="1">
    <citation type="submission" date="2021-06" db="EMBL/GenBank/DDBJ databases">
        <authorList>
            <person name="Kallberg Y."/>
            <person name="Tangrot J."/>
            <person name="Rosling A."/>
        </authorList>
    </citation>
    <scope>NUCLEOTIDE SEQUENCE</scope>
    <source>
        <strain evidence="1">IN212</strain>
    </source>
</reference>
<dbReference type="OrthoDB" id="2444994at2759"/>
<comment type="caution">
    <text evidence="1">The sequence shown here is derived from an EMBL/GenBank/DDBJ whole genome shotgun (WGS) entry which is preliminary data.</text>
</comment>
<dbReference type="Proteomes" id="UP000789396">
    <property type="component" value="Unassembled WGS sequence"/>
</dbReference>